<organism evidence="1 2">
    <name type="scientific">Thermus aquaticus</name>
    <dbReference type="NCBI Taxonomy" id="271"/>
    <lineage>
        <taxon>Bacteria</taxon>
        <taxon>Thermotogati</taxon>
        <taxon>Deinococcota</taxon>
        <taxon>Deinococci</taxon>
        <taxon>Thermales</taxon>
        <taxon>Thermaceae</taxon>
        <taxon>Thermus</taxon>
    </lineage>
</organism>
<dbReference type="EMBL" id="LHCI01000081">
    <property type="protein sequence ID" value="KOX91225.1"/>
    <property type="molecule type" value="Genomic_DNA"/>
</dbReference>
<comment type="caution">
    <text evidence="1">The sequence shown here is derived from an EMBL/GenBank/DDBJ whole genome shotgun (WGS) entry which is preliminary data.</text>
</comment>
<evidence type="ECO:0000313" key="2">
    <source>
        <dbReference type="Proteomes" id="UP000037685"/>
    </source>
</evidence>
<dbReference type="Gene3D" id="3.90.1150.10">
    <property type="entry name" value="Aspartate Aminotransferase, domain 1"/>
    <property type="match status" value="1"/>
</dbReference>
<name>A0A0M9AHZ0_THEAQ</name>
<dbReference type="InterPro" id="IPR015422">
    <property type="entry name" value="PyrdxlP-dep_Trfase_small"/>
</dbReference>
<gene>
    <name evidence="1" type="primary">aspC_1</name>
    <name evidence="1" type="ORF">BVI061214_00061</name>
</gene>
<sequence length="97" mass="10077">MAFIAMAREAYRKRRDLLLEGLSRIGLEAVRPSGAFYVLMDTSPFAPNEVEAAERLLMAGGGGGAGTDFAALCPLRPSFAPGGGELKKGPEGLAPAP</sequence>
<keyword evidence="1" id="KW-0808">Transferase</keyword>
<dbReference type="AlphaFoldDB" id="A0A0M9AHZ0"/>
<dbReference type="GO" id="GO:0004069">
    <property type="term" value="F:L-aspartate:2-oxoglutarate aminotransferase activity"/>
    <property type="evidence" value="ECO:0007669"/>
    <property type="project" value="UniProtKB-EC"/>
</dbReference>
<dbReference type="PATRIC" id="fig|271.14.peg.120"/>
<protein>
    <submittedName>
        <fullName evidence="1">Aspartate aminotransferase</fullName>
        <ecNumber evidence="1">2.6.1.1</ecNumber>
    </submittedName>
</protein>
<reference evidence="1 2" key="1">
    <citation type="submission" date="2015-07" db="EMBL/GenBank/DDBJ databases">
        <authorList>
            <person name="Noorani M."/>
        </authorList>
    </citation>
    <scope>NUCLEOTIDE SEQUENCE [LARGE SCALE GENOMIC DNA]</scope>
    <source>
        <strain evidence="2">ATCC 25104 / DSM 625 / JCM 10724 / NBRC 103206 / NCIMB 11243 / YT-1</strain>
    </source>
</reference>
<proteinExistence type="predicted"/>
<dbReference type="SUPFAM" id="SSF53383">
    <property type="entry name" value="PLP-dependent transferases"/>
    <property type="match status" value="1"/>
</dbReference>
<dbReference type="Proteomes" id="UP000037685">
    <property type="component" value="Unassembled WGS sequence"/>
</dbReference>
<evidence type="ECO:0000313" key="1">
    <source>
        <dbReference type="EMBL" id="KOX91225.1"/>
    </source>
</evidence>
<accession>A0A0M9AHZ0</accession>
<dbReference type="EC" id="2.6.1.1" evidence="1"/>
<dbReference type="InterPro" id="IPR015424">
    <property type="entry name" value="PyrdxlP-dep_Trfase"/>
</dbReference>
<keyword evidence="1" id="KW-0032">Aminotransferase</keyword>